<evidence type="ECO:0000313" key="9">
    <source>
        <dbReference type="Proteomes" id="UP001165085"/>
    </source>
</evidence>
<dbReference type="Gene3D" id="1.20.1250.20">
    <property type="entry name" value="MFS general substrate transporter like domains"/>
    <property type="match status" value="2"/>
</dbReference>
<dbReference type="PANTHER" id="PTHR43385:SF1">
    <property type="entry name" value="RIBOFLAVIN TRANSPORTER RIBJ"/>
    <property type="match status" value="1"/>
</dbReference>
<dbReference type="AlphaFoldDB" id="A0A9W7AZB1"/>
<keyword evidence="5 7" id="KW-0472">Membrane</keyword>
<name>A0A9W7AZB1_9STRA</name>
<feature type="transmembrane region" description="Helical" evidence="7">
    <location>
        <begin position="265"/>
        <end position="287"/>
    </location>
</feature>
<dbReference type="Pfam" id="PF07690">
    <property type="entry name" value="MFS_1"/>
    <property type="match status" value="1"/>
</dbReference>
<feature type="transmembrane region" description="Helical" evidence="7">
    <location>
        <begin position="51"/>
        <end position="71"/>
    </location>
</feature>
<proteinExistence type="predicted"/>
<evidence type="ECO:0000256" key="1">
    <source>
        <dbReference type="ARBA" id="ARBA00004141"/>
    </source>
</evidence>
<dbReference type="EMBL" id="BRXY01000232">
    <property type="protein sequence ID" value="GMH79291.1"/>
    <property type="molecule type" value="Genomic_DNA"/>
</dbReference>
<evidence type="ECO:0000256" key="7">
    <source>
        <dbReference type="SAM" id="Phobius"/>
    </source>
</evidence>
<feature type="transmembrane region" description="Helical" evidence="7">
    <location>
        <begin position="326"/>
        <end position="348"/>
    </location>
</feature>
<dbReference type="InterPro" id="IPR036259">
    <property type="entry name" value="MFS_trans_sf"/>
</dbReference>
<feature type="region of interest" description="Disordered" evidence="6">
    <location>
        <begin position="231"/>
        <end position="253"/>
    </location>
</feature>
<keyword evidence="2" id="KW-0813">Transport</keyword>
<accession>A0A9W7AZB1</accession>
<dbReference type="PANTHER" id="PTHR43385">
    <property type="entry name" value="RIBOFLAVIN TRANSPORTER RIBJ"/>
    <property type="match status" value="1"/>
</dbReference>
<reference evidence="9" key="1">
    <citation type="journal article" date="2023" name="Commun. Biol.">
        <title>Genome analysis of Parmales, the sister group of diatoms, reveals the evolutionary specialization of diatoms from phago-mixotrophs to photoautotrophs.</title>
        <authorList>
            <person name="Ban H."/>
            <person name="Sato S."/>
            <person name="Yoshikawa S."/>
            <person name="Yamada K."/>
            <person name="Nakamura Y."/>
            <person name="Ichinomiya M."/>
            <person name="Sato N."/>
            <person name="Blanc-Mathieu R."/>
            <person name="Endo H."/>
            <person name="Kuwata A."/>
            <person name="Ogata H."/>
        </authorList>
    </citation>
    <scope>NUCLEOTIDE SEQUENCE [LARGE SCALE GENOMIC DNA]</scope>
    <source>
        <strain evidence="9">NIES 3701</strain>
    </source>
</reference>
<gene>
    <name evidence="8" type="ORF">TrST_g11574</name>
</gene>
<feature type="transmembrane region" description="Helical" evidence="7">
    <location>
        <begin position="416"/>
        <end position="437"/>
    </location>
</feature>
<comment type="subcellular location">
    <subcellularLocation>
        <location evidence="1">Membrane</location>
        <topology evidence="1">Multi-pass membrane protein</topology>
    </subcellularLocation>
</comment>
<feature type="transmembrane region" description="Helical" evidence="7">
    <location>
        <begin position="83"/>
        <end position="116"/>
    </location>
</feature>
<evidence type="ECO:0000256" key="6">
    <source>
        <dbReference type="SAM" id="MobiDB-lite"/>
    </source>
</evidence>
<feature type="transmembrane region" description="Helical" evidence="7">
    <location>
        <begin position="299"/>
        <end position="319"/>
    </location>
</feature>
<feature type="compositionally biased region" description="Basic and acidic residues" evidence="6">
    <location>
        <begin position="235"/>
        <end position="253"/>
    </location>
</feature>
<evidence type="ECO:0000313" key="8">
    <source>
        <dbReference type="EMBL" id="GMH79291.1"/>
    </source>
</evidence>
<feature type="transmembrane region" description="Helical" evidence="7">
    <location>
        <begin position="136"/>
        <end position="156"/>
    </location>
</feature>
<sequence length="460" mass="48992">MPFLKPSTSALLGGVLCHLCYGTLYCWGNSTIYITSYFRQFDSELTTKDTLQVYAAALLGQALMMGAGGALENKIGARPASFLAIAGIAASSFISAQCATALQLLFAQLLFGAAMGVGYLPPMSLGYKHLPKRKGFVSGLIVGGFGAGSFIFNFVVTGIVNPEGKEVNDGGPNDGYYTDEAILDRVPTMYRVLGACYLVIGLTGAFCQVEPSGKGCGGGSEEESLLAVADGDAASGDKAEKAKAGGKEKDELAGKTTSEMIRDPLSFVLMSSLFCTAVGGMYMSATYKSFGEEHLKSDVFFATVGSAGAVFNGGCRVLWGMLADRIGVFEAMMVNASVFPVLFFVYNFAVKYEWSTMIIVCLMFGVYGGNYALYPAATAKLYGPLHAGSNYGNIFTLYGCLTAFIMYILGTTTIEYLSINYLILGCNLVGTGLVFFLRRAYRRRVLAEAGGGWDGRNQTF</sequence>
<dbReference type="OrthoDB" id="410267at2759"/>
<evidence type="ECO:0000256" key="4">
    <source>
        <dbReference type="ARBA" id="ARBA00022989"/>
    </source>
</evidence>
<evidence type="ECO:0000256" key="2">
    <source>
        <dbReference type="ARBA" id="ARBA00022448"/>
    </source>
</evidence>
<keyword evidence="3 7" id="KW-0812">Transmembrane</keyword>
<dbReference type="GO" id="GO:0016020">
    <property type="term" value="C:membrane"/>
    <property type="evidence" value="ECO:0007669"/>
    <property type="project" value="UniProtKB-SubCell"/>
</dbReference>
<protein>
    <submittedName>
        <fullName evidence="8">Uncharacterized protein</fullName>
    </submittedName>
</protein>
<dbReference type="GO" id="GO:0022857">
    <property type="term" value="F:transmembrane transporter activity"/>
    <property type="evidence" value="ECO:0007669"/>
    <property type="project" value="InterPro"/>
</dbReference>
<feature type="transmembrane region" description="Helical" evidence="7">
    <location>
        <begin position="354"/>
        <end position="373"/>
    </location>
</feature>
<dbReference type="Proteomes" id="UP001165085">
    <property type="component" value="Unassembled WGS sequence"/>
</dbReference>
<dbReference type="InterPro" id="IPR052983">
    <property type="entry name" value="MFS_Riboflavin_Transporter"/>
</dbReference>
<feature type="transmembrane region" description="Helical" evidence="7">
    <location>
        <begin position="394"/>
        <end position="410"/>
    </location>
</feature>
<dbReference type="InterPro" id="IPR011701">
    <property type="entry name" value="MFS"/>
</dbReference>
<evidence type="ECO:0000256" key="3">
    <source>
        <dbReference type="ARBA" id="ARBA00022692"/>
    </source>
</evidence>
<comment type="caution">
    <text evidence="8">The sequence shown here is derived from an EMBL/GenBank/DDBJ whole genome shotgun (WGS) entry which is preliminary data.</text>
</comment>
<keyword evidence="9" id="KW-1185">Reference proteome</keyword>
<dbReference type="SUPFAM" id="SSF103473">
    <property type="entry name" value="MFS general substrate transporter"/>
    <property type="match status" value="1"/>
</dbReference>
<evidence type="ECO:0000256" key="5">
    <source>
        <dbReference type="ARBA" id="ARBA00023136"/>
    </source>
</evidence>
<keyword evidence="4 7" id="KW-1133">Transmembrane helix</keyword>
<organism evidence="8 9">
    <name type="scientific">Triparma strigata</name>
    <dbReference type="NCBI Taxonomy" id="1606541"/>
    <lineage>
        <taxon>Eukaryota</taxon>
        <taxon>Sar</taxon>
        <taxon>Stramenopiles</taxon>
        <taxon>Ochrophyta</taxon>
        <taxon>Bolidophyceae</taxon>
        <taxon>Parmales</taxon>
        <taxon>Triparmaceae</taxon>
        <taxon>Triparma</taxon>
    </lineage>
</organism>